<accession>A0A8B7PHJ7</accession>
<feature type="region of interest" description="Disordered" evidence="1">
    <location>
        <begin position="1"/>
        <end position="32"/>
    </location>
</feature>
<sequence length="139" mass="15109">MFSRIFGKSRRSPPLTNGDDFEIVADPDAASSDGQQFTIEGAAAFRDAETDVAPSPSAVTVRSISHEDPTFGVPFKLTIEMDPASGSSELSEAMAVVARIQTIDWDQFDYNFKLEQNVLDECGAKLQNSMLDIINNEGS</sequence>
<dbReference type="Proteomes" id="UP000694843">
    <property type="component" value="Unplaced"/>
</dbReference>
<dbReference type="InterPro" id="IPR023340">
    <property type="entry name" value="UMA"/>
</dbReference>
<dbReference type="GeneID" id="108680484"/>
<reference evidence="4" key="1">
    <citation type="submission" date="2025-08" db="UniProtKB">
        <authorList>
            <consortium name="RefSeq"/>
        </authorList>
    </citation>
    <scope>IDENTIFICATION</scope>
    <source>
        <tissue evidence="4">Whole organism</tissue>
    </source>
</reference>
<evidence type="ECO:0000313" key="3">
    <source>
        <dbReference type="Proteomes" id="UP000694843"/>
    </source>
</evidence>
<proteinExistence type="predicted"/>
<keyword evidence="3" id="KW-1185">Reference proteome</keyword>
<evidence type="ECO:0000259" key="2">
    <source>
        <dbReference type="PROSITE" id="PS51497"/>
    </source>
</evidence>
<feature type="domain" description="UMA" evidence="2">
    <location>
        <begin position="70"/>
        <end position="119"/>
    </location>
</feature>
<evidence type="ECO:0000256" key="1">
    <source>
        <dbReference type="SAM" id="MobiDB-lite"/>
    </source>
</evidence>
<name>A0A8B7PHJ7_HYAAZ</name>
<dbReference type="KEGG" id="hazt:108680484"/>
<protein>
    <submittedName>
        <fullName evidence="4">Uncharacterized protein LOC108680484 isoform X1</fullName>
    </submittedName>
</protein>
<dbReference type="RefSeq" id="XP_018024796.1">
    <property type="nucleotide sequence ID" value="XM_018169307.2"/>
</dbReference>
<dbReference type="AlphaFoldDB" id="A0A8B7PHJ7"/>
<organism evidence="3 4">
    <name type="scientific">Hyalella azteca</name>
    <name type="common">Amphipod</name>
    <dbReference type="NCBI Taxonomy" id="294128"/>
    <lineage>
        <taxon>Eukaryota</taxon>
        <taxon>Metazoa</taxon>
        <taxon>Ecdysozoa</taxon>
        <taxon>Arthropoda</taxon>
        <taxon>Crustacea</taxon>
        <taxon>Multicrustacea</taxon>
        <taxon>Malacostraca</taxon>
        <taxon>Eumalacostraca</taxon>
        <taxon>Peracarida</taxon>
        <taxon>Amphipoda</taxon>
        <taxon>Senticaudata</taxon>
        <taxon>Talitrida</taxon>
        <taxon>Talitroidea</taxon>
        <taxon>Hyalellidae</taxon>
        <taxon>Hyalella</taxon>
    </lineage>
</organism>
<dbReference type="PROSITE" id="PS51497">
    <property type="entry name" value="UMA"/>
    <property type="match status" value="1"/>
</dbReference>
<dbReference type="OrthoDB" id="5959275at2759"/>
<gene>
    <name evidence="4" type="primary">LOC108680484</name>
</gene>
<evidence type="ECO:0000313" key="4">
    <source>
        <dbReference type="RefSeq" id="XP_018024796.1"/>
    </source>
</evidence>